<organism evidence="4 5">
    <name type="scientific">Aphanomyces stellatus</name>
    <dbReference type="NCBI Taxonomy" id="120398"/>
    <lineage>
        <taxon>Eukaryota</taxon>
        <taxon>Sar</taxon>
        <taxon>Stramenopiles</taxon>
        <taxon>Oomycota</taxon>
        <taxon>Saprolegniomycetes</taxon>
        <taxon>Saprolegniales</taxon>
        <taxon>Verrucalvaceae</taxon>
        <taxon>Aphanomyces</taxon>
    </lineage>
</organism>
<name>A0A485K7U8_9STRA</name>
<evidence type="ECO:0000313" key="5">
    <source>
        <dbReference type="Proteomes" id="UP000332933"/>
    </source>
</evidence>
<sequence length="710" mass="81127">MDVWCVGRKQSTAMQPTVSWKRTRAIDGSAEFDILGLSQKGTSIDQADDVKVEKRHSIGPLHTDTWKSFVFWWTLVPVWYLLTKTDKQPKILQPRKDAGCCIVFGRAQLRLSVAKELTGNKIDQALATLSRVIPRTGCQNATVLVYRAVAYICVGKKERAWDARACIDLGKSDVYATMGDLLHRMNRLDDALEVLTKGLESTDTESECIVAMQHVEMSKRVAVAFDASMTEIIKRLIKGNPAMLERLTVPDNRNRLQEVKSFPYKFKATQARMEEVLQILEDDPPAQTTKVPHTISGALKTLEDALEQDHPIQISPEPPGTSDSELDVALSSLRTASQDDIIRVLKPEFMTPHLARNPDTVLFLGNSEFHQMLRNVRNNVDELPEYMNDPRMCKVLLVVLGLHAPIQEIANYLCEKQQSWTIFTDFKLCEEIAKANHCIFRIENTKRCHEKLVAKLIEEKELKFMERIHTLGTQNALQHLVKREKWGEVQFHNFKSYAVVMERGEDSTKRTDKLFKSSINQRLVYLEQMIKSIQALHIVGYIHGDIKMDNFVLFNDQFKLIDFECTELIGEDIEAPHFTREYCPPEMARFYFDQKLNSEATPMKASTALDVWSATVLVLQLFSRRGYLIEFENLENEDEIPKRIASSTFSFRESIDDAAFSQEKRKILEKCLCIDPAGRGTLEDILRLILQLTKRSYDSRDAVDNTTVAA</sequence>
<dbReference type="EMBL" id="VJMH01000332">
    <property type="protein sequence ID" value="KAF0716941.1"/>
    <property type="molecule type" value="Genomic_DNA"/>
</dbReference>
<dbReference type="GO" id="GO:0044773">
    <property type="term" value="P:mitotic DNA damage checkpoint signaling"/>
    <property type="evidence" value="ECO:0007669"/>
    <property type="project" value="TreeGrafter"/>
</dbReference>
<dbReference type="Gene3D" id="1.10.510.10">
    <property type="entry name" value="Transferase(Phosphotransferase) domain 1"/>
    <property type="match status" value="1"/>
</dbReference>
<evidence type="ECO:0000256" key="1">
    <source>
        <dbReference type="ARBA" id="ARBA00022737"/>
    </source>
</evidence>
<proteinExistence type="predicted"/>
<accession>A0A485K7U8</accession>
<protein>
    <submittedName>
        <fullName evidence="4">Aste57867_2580 protein</fullName>
    </submittedName>
</protein>
<reference evidence="4 5" key="1">
    <citation type="submission" date="2019-03" db="EMBL/GenBank/DDBJ databases">
        <authorList>
            <person name="Gaulin E."/>
            <person name="Dumas B."/>
        </authorList>
    </citation>
    <scope>NUCLEOTIDE SEQUENCE [LARGE SCALE GENOMIC DNA]</scope>
    <source>
        <strain evidence="4">CBS 568.67</strain>
    </source>
</reference>
<dbReference type="GO" id="GO:0004674">
    <property type="term" value="F:protein serine/threonine kinase activity"/>
    <property type="evidence" value="ECO:0007669"/>
    <property type="project" value="TreeGrafter"/>
</dbReference>
<feature type="domain" description="Protein kinase" evidence="2">
    <location>
        <begin position="358"/>
        <end position="692"/>
    </location>
</feature>
<dbReference type="InterPro" id="IPR008271">
    <property type="entry name" value="Ser/Thr_kinase_AS"/>
</dbReference>
<evidence type="ECO:0000259" key="2">
    <source>
        <dbReference type="PROSITE" id="PS50011"/>
    </source>
</evidence>
<dbReference type="InterPro" id="IPR000719">
    <property type="entry name" value="Prot_kinase_dom"/>
</dbReference>
<keyword evidence="5" id="KW-1185">Reference proteome</keyword>
<dbReference type="Proteomes" id="UP000332933">
    <property type="component" value="Unassembled WGS sequence"/>
</dbReference>
<dbReference type="OrthoDB" id="676979at2759"/>
<dbReference type="AlphaFoldDB" id="A0A485K7U8"/>
<dbReference type="GO" id="GO:0005737">
    <property type="term" value="C:cytoplasm"/>
    <property type="evidence" value="ECO:0007669"/>
    <property type="project" value="TreeGrafter"/>
</dbReference>
<dbReference type="PROSITE" id="PS00108">
    <property type="entry name" value="PROTEIN_KINASE_ST"/>
    <property type="match status" value="1"/>
</dbReference>
<dbReference type="InterPro" id="IPR041243">
    <property type="entry name" value="STI1/HOP_DP"/>
</dbReference>
<dbReference type="SUPFAM" id="SSF48452">
    <property type="entry name" value="TPR-like"/>
    <property type="match status" value="1"/>
</dbReference>
<dbReference type="SMART" id="SM00220">
    <property type="entry name" value="S_TKc"/>
    <property type="match status" value="1"/>
</dbReference>
<dbReference type="Gene3D" id="1.10.260.100">
    <property type="match status" value="1"/>
</dbReference>
<dbReference type="GO" id="GO:0005524">
    <property type="term" value="F:ATP binding"/>
    <property type="evidence" value="ECO:0007669"/>
    <property type="project" value="InterPro"/>
</dbReference>
<dbReference type="GO" id="GO:0005634">
    <property type="term" value="C:nucleus"/>
    <property type="evidence" value="ECO:0007669"/>
    <property type="project" value="TreeGrafter"/>
</dbReference>
<dbReference type="Pfam" id="PF00069">
    <property type="entry name" value="Pkinase"/>
    <property type="match status" value="1"/>
</dbReference>
<dbReference type="InterPro" id="IPR011990">
    <property type="entry name" value="TPR-like_helical_dom_sf"/>
</dbReference>
<dbReference type="EMBL" id="CAADRA010000332">
    <property type="protein sequence ID" value="VFT79776.1"/>
    <property type="molecule type" value="Genomic_DNA"/>
</dbReference>
<dbReference type="Pfam" id="PF17830">
    <property type="entry name" value="STI1-HOP_DP"/>
    <property type="match status" value="1"/>
</dbReference>
<dbReference type="PANTHER" id="PTHR44167">
    <property type="entry name" value="OVARIAN-SPECIFIC SERINE/THREONINE-PROTEIN KINASE LOK-RELATED"/>
    <property type="match status" value="1"/>
</dbReference>
<dbReference type="PANTHER" id="PTHR44167:SF24">
    <property type="entry name" value="SERINE_THREONINE-PROTEIN KINASE CHK2"/>
    <property type="match status" value="1"/>
</dbReference>
<evidence type="ECO:0000313" key="4">
    <source>
        <dbReference type="EMBL" id="VFT79776.1"/>
    </source>
</evidence>
<gene>
    <name evidence="4" type="primary">Aste57867_2580</name>
    <name evidence="3" type="ORF">As57867_002573</name>
    <name evidence="4" type="ORF">ASTE57867_2580</name>
</gene>
<dbReference type="InterPro" id="IPR011009">
    <property type="entry name" value="Kinase-like_dom_sf"/>
</dbReference>
<reference evidence="3" key="2">
    <citation type="submission" date="2019-06" db="EMBL/GenBank/DDBJ databases">
        <title>Genomics analysis of Aphanomyces spp. identifies a new class of oomycete effector associated with host adaptation.</title>
        <authorList>
            <person name="Gaulin E."/>
        </authorList>
    </citation>
    <scope>NUCLEOTIDE SEQUENCE</scope>
    <source>
        <strain evidence="3">CBS 578.67</strain>
    </source>
</reference>
<dbReference type="Gene3D" id="1.25.40.10">
    <property type="entry name" value="Tetratricopeptide repeat domain"/>
    <property type="match status" value="1"/>
</dbReference>
<dbReference type="PROSITE" id="PS50011">
    <property type="entry name" value="PROTEIN_KINASE_DOM"/>
    <property type="match status" value="1"/>
</dbReference>
<keyword evidence="1" id="KW-0677">Repeat</keyword>
<dbReference type="SUPFAM" id="SSF56112">
    <property type="entry name" value="Protein kinase-like (PK-like)"/>
    <property type="match status" value="1"/>
</dbReference>
<evidence type="ECO:0000313" key="3">
    <source>
        <dbReference type="EMBL" id="KAF0716941.1"/>
    </source>
</evidence>